<accession>A0ABU6ZLM6</accession>
<feature type="region of interest" description="Disordered" evidence="1">
    <location>
        <begin position="412"/>
        <end position="432"/>
    </location>
</feature>
<sequence length="641" mass="68528">MAQDDSSDEGWQEAVPKGRSLTGRKTATSRRPTLAKLNTNFMNVSQSSKYRGKPANFSSPRTNINETSSIGPSSPVSKKFLKSASFSPKLNSPNSQGVGADKSGDSNSKSAPASPADNIAKAAAPSSSISVKSAGKLLSYKEVALAPPGTIVKAVAEHSPKGSPIQQSPDVSHEIVATKETDSDVPSTMVAEEDYGQKPIDDNQQSSVHEHKEKQLVIDKVKGNDVKHEVVEVEPQEQRVANDDLVDKKVEEVNITATEVENSVSFWNISNNAYEGASVIEVIECCQSTSSDPNPLPRLIEDSKHLFDKDDCVSKENVEGDEKQQELHGDNDVVKSLPPEGEKQDALETGKEPTKKLSAAAPPFNPSTIPVFGSVPVPVPVPGFKDHGGILPPPVNIPPMLAVNPRRSAHQSATARVPYGPRISGGYNRYGNRVPRNKTVFHSGEHTTDGNPNSPPRIMNPHATEFVPGQPWVQNCYTVSANGYLAPPNGIPVSPNSFTPMSPNGISVSPSGFPASLNAIPVSENGLATSPTSSTDSAQVLNVETNAENKDQVDNEEIKDASAEVIICEKQQAEHNPGDVSASDENCCPRMEEKPADLGLTAACSEEDKITTSKETLDEEKQGKCWGDYSDGEVDMIEVTS</sequence>
<comment type="caution">
    <text evidence="2">The sequence shown here is derived from an EMBL/GenBank/DDBJ whole genome shotgun (WGS) entry which is preliminary data.</text>
</comment>
<dbReference type="EMBL" id="JASCZI010272601">
    <property type="protein sequence ID" value="MED6222876.1"/>
    <property type="molecule type" value="Genomic_DNA"/>
</dbReference>
<feature type="compositionally biased region" description="Polar residues" evidence="1">
    <location>
        <begin position="84"/>
        <end position="97"/>
    </location>
</feature>
<protein>
    <submittedName>
        <fullName evidence="2">Uncharacterized protein</fullName>
    </submittedName>
</protein>
<feature type="compositionally biased region" description="Low complexity" evidence="1">
    <location>
        <begin position="119"/>
        <end position="129"/>
    </location>
</feature>
<evidence type="ECO:0000256" key="1">
    <source>
        <dbReference type="SAM" id="MobiDB-lite"/>
    </source>
</evidence>
<feature type="compositionally biased region" description="Polar residues" evidence="1">
    <location>
        <begin position="56"/>
        <end position="76"/>
    </location>
</feature>
<feature type="region of interest" description="Disordered" evidence="1">
    <location>
        <begin position="1"/>
        <end position="129"/>
    </location>
</feature>
<feature type="compositionally biased region" description="Polar residues" evidence="1">
    <location>
        <begin position="23"/>
        <end position="49"/>
    </location>
</feature>
<keyword evidence="3" id="KW-1185">Reference proteome</keyword>
<feature type="region of interest" description="Disordered" evidence="1">
    <location>
        <begin position="315"/>
        <end position="362"/>
    </location>
</feature>
<feature type="compositionally biased region" description="Basic and acidic residues" evidence="1">
    <location>
        <begin position="612"/>
        <end position="623"/>
    </location>
</feature>
<evidence type="ECO:0000313" key="2">
    <source>
        <dbReference type="EMBL" id="MED6222876.1"/>
    </source>
</evidence>
<gene>
    <name evidence="2" type="ORF">PIB30_068689</name>
</gene>
<feature type="compositionally biased region" description="Basic and acidic residues" evidence="1">
    <location>
        <begin position="315"/>
        <end position="333"/>
    </location>
</feature>
<feature type="region of interest" description="Disordered" evidence="1">
    <location>
        <begin position="612"/>
        <end position="631"/>
    </location>
</feature>
<feature type="compositionally biased region" description="Acidic residues" evidence="1">
    <location>
        <begin position="1"/>
        <end position="11"/>
    </location>
</feature>
<dbReference type="Proteomes" id="UP001341840">
    <property type="component" value="Unassembled WGS sequence"/>
</dbReference>
<evidence type="ECO:0000313" key="3">
    <source>
        <dbReference type="Proteomes" id="UP001341840"/>
    </source>
</evidence>
<feature type="compositionally biased region" description="Basic and acidic residues" evidence="1">
    <location>
        <begin position="340"/>
        <end position="355"/>
    </location>
</feature>
<name>A0ABU6ZLM6_9FABA</name>
<feature type="region of interest" description="Disordered" evidence="1">
    <location>
        <begin position="179"/>
        <end position="213"/>
    </location>
</feature>
<organism evidence="2 3">
    <name type="scientific">Stylosanthes scabra</name>
    <dbReference type="NCBI Taxonomy" id="79078"/>
    <lineage>
        <taxon>Eukaryota</taxon>
        <taxon>Viridiplantae</taxon>
        <taxon>Streptophyta</taxon>
        <taxon>Embryophyta</taxon>
        <taxon>Tracheophyta</taxon>
        <taxon>Spermatophyta</taxon>
        <taxon>Magnoliopsida</taxon>
        <taxon>eudicotyledons</taxon>
        <taxon>Gunneridae</taxon>
        <taxon>Pentapetalae</taxon>
        <taxon>rosids</taxon>
        <taxon>fabids</taxon>
        <taxon>Fabales</taxon>
        <taxon>Fabaceae</taxon>
        <taxon>Papilionoideae</taxon>
        <taxon>50 kb inversion clade</taxon>
        <taxon>dalbergioids sensu lato</taxon>
        <taxon>Dalbergieae</taxon>
        <taxon>Pterocarpus clade</taxon>
        <taxon>Stylosanthes</taxon>
    </lineage>
</organism>
<proteinExistence type="predicted"/>
<reference evidence="2 3" key="1">
    <citation type="journal article" date="2023" name="Plants (Basel)">
        <title>Bridging the Gap: Combining Genomics and Transcriptomics Approaches to Understand Stylosanthes scabra, an Orphan Legume from the Brazilian Caatinga.</title>
        <authorList>
            <person name="Ferreira-Neto J.R.C."/>
            <person name="da Silva M.D."/>
            <person name="Binneck E."/>
            <person name="de Melo N.F."/>
            <person name="da Silva R.H."/>
            <person name="de Melo A.L.T.M."/>
            <person name="Pandolfi V."/>
            <person name="Bustamante F.O."/>
            <person name="Brasileiro-Vidal A.C."/>
            <person name="Benko-Iseppon A.M."/>
        </authorList>
    </citation>
    <scope>NUCLEOTIDE SEQUENCE [LARGE SCALE GENOMIC DNA]</scope>
    <source>
        <tissue evidence="2">Leaves</tissue>
    </source>
</reference>